<gene>
    <name evidence="3" type="ORF">CTEN210_16381</name>
</gene>
<dbReference type="InterPro" id="IPR050697">
    <property type="entry name" value="Adenylyl/Guanylyl_Cyclase_3/4"/>
</dbReference>
<keyword evidence="4" id="KW-1185">Reference proteome</keyword>
<dbReference type="AlphaFoldDB" id="A0AAD3DBH1"/>
<evidence type="ECO:0000313" key="4">
    <source>
        <dbReference type="Proteomes" id="UP001054902"/>
    </source>
</evidence>
<dbReference type="InterPro" id="IPR001054">
    <property type="entry name" value="A/G_cyclase"/>
</dbReference>
<dbReference type="GO" id="GO:0035556">
    <property type="term" value="P:intracellular signal transduction"/>
    <property type="evidence" value="ECO:0007669"/>
    <property type="project" value="InterPro"/>
</dbReference>
<dbReference type="InterPro" id="IPR029787">
    <property type="entry name" value="Nucleotide_cyclase"/>
</dbReference>
<dbReference type="CDD" id="cd07302">
    <property type="entry name" value="CHD"/>
    <property type="match status" value="1"/>
</dbReference>
<dbReference type="Proteomes" id="UP001054902">
    <property type="component" value="Unassembled WGS sequence"/>
</dbReference>
<sequence>MPPGAIEEKKRGRRGLFGRRDAASAPVSRSRKPQKQKSVSMLEVPLEIPTVASIAHMKIEENNRPISQQRPTFSRAQTEKNLSSSKGSRPISPATRKRVEMMLGLKAPSIMSAPTAFGGDDDDVSIAHSAPIRNARPKLAQDSSKRLSMELGPRMGQPRPDFPKHRSMMNVTAGASKRRDEFWGKKKTLANAKDCATVATSLVATSKKSDELKAAVKIPDGEVTFVITDIQGSTRMWEEDPQAMKIALDMHDAIIRRCYTKQGGYEITTEGDSFHLAFHHPVDAFTFCLDCQMKLNDAPWPDNILALRSARDDEMRAIRGLRVRMGVHHGACEKEIHPTTQRIFYKGRPLSVAQALERASHGGQIITTVETWRVISGMAERYLGNPQILDLGKHEMEMKDGGSNETHRLLQLVPRQLAFDYCAFRCSREQVPQDRYPCGRTFPVPRTFCQLSAAFLDAPYKDQKVTMVFVKIVQIRKISQEEFANESTKLSKLIRRLLIRTNPPGYECQEDNGSWMLAFHTTGSAILFGLNFIRKINVADSPLRAKVGVHTDKFATMGPHTITGRADYFGPVVNRAARIASNSDIEEVRLGITRDQIKVFDAPKIRDVDVKYIGTEIFKGVGVEMCLFSCKPSIERSDDPRKRFSRRLSLIHDFSESCE</sequence>
<feature type="region of interest" description="Disordered" evidence="1">
    <location>
        <begin position="61"/>
        <end position="95"/>
    </location>
</feature>
<dbReference type="SUPFAM" id="SSF55073">
    <property type="entry name" value="Nucleotide cyclase"/>
    <property type="match status" value="2"/>
</dbReference>
<evidence type="ECO:0000313" key="3">
    <source>
        <dbReference type="EMBL" id="GFH59905.1"/>
    </source>
</evidence>
<comment type="caution">
    <text evidence="3">The sequence shown here is derived from an EMBL/GenBank/DDBJ whole genome shotgun (WGS) entry which is preliminary data.</text>
</comment>
<reference evidence="3 4" key="1">
    <citation type="journal article" date="2021" name="Sci. Rep.">
        <title>The genome of the diatom Chaetoceros tenuissimus carries an ancient integrated fragment of an extant virus.</title>
        <authorList>
            <person name="Hongo Y."/>
            <person name="Kimura K."/>
            <person name="Takaki Y."/>
            <person name="Yoshida Y."/>
            <person name="Baba S."/>
            <person name="Kobayashi G."/>
            <person name="Nagasaki K."/>
            <person name="Hano T."/>
            <person name="Tomaru Y."/>
        </authorList>
    </citation>
    <scope>NUCLEOTIDE SEQUENCE [LARGE SCALE GENOMIC DNA]</scope>
    <source>
        <strain evidence="3 4">NIES-3715</strain>
    </source>
</reference>
<feature type="region of interest" description="Disordered" evidence="1">
    <location>
        <begin position="1"/>
        <end position="45"/>
    </location>
</feature>
<dbReference type="Gene3D" id="3.30.70.1230">
    <property type="entry name" value="Nucleotide cyclase"/>
    <property type="match status" value="2"/>
</dbReference>
<name>A0AAD3DBH1_9STRA</name>
<evidence type="ECO:0000256" key="1">
    <source>
        <dbReference type="SAM" id="MobiDB-lite"/>
    </source>
</evidence>
<dbReference type="PROSITE" id="PS50125">
    <property type="entry name" value="GUANYLATE_CYCLASE_2"/>
    <property type="match status" value="1"/>
</dbReference>
<feature type="compositionally biased region" description="Polar residues" evidence="1">
    <location>
        <begin position="64"/>
        <end position="87"/>
    </location>
</feature>
<protein>
    <recommendedName>
        <fullName evidence="2">Guanylate cyclase domain-containing protein</fullName>
    </recommendedName>
</protein>
<dbReference type="GO" id="GO:0009190">
    <property type="term" value="P:cyclic nucleotide biosynthetic process"/>
    <property type="evidence" value="ECO:0007669"/>
    <property type="project" value="InterPro"/>
</dbReference>
<feature type="domain" description="Guanylate cyclase" evidence="2">
    <location>
        <begin position="224"/>
        <end position="357"/>
    </location>
</feature>
<evidence type="ECO:0000259" key="2">
    <source>
        <dbReference type="PROSITE" id="PS50125"/>
    </source>
</evidence>
<accession>A0AAD3DBH1</accession>
<dbReference type="PANTHER" id="PTHR43081:SF1">
    <property type="entry name" value="ADENYLATE CYCLASE, TERMINAL-DIFFERENTIATION SPECIFIC"/>
    <property type="match status" value="1"/>
</dbReference>
<organism evidence="3 4">
    <name type="scientific">Chaetoceros tenuissimus</name>
    <dbReference type="NCBI Taxonomy" id="426638"/>
    <lineage>
        <taxon>Eukaryota</taxon>
        <taxon>Sar</taxon>
        <taxon>Stramenopiles</taxon>
        <taxon>Ochrophyta</taxon>
        <taxon>Bacillariophyta</taxon>
        <taxon>Coscinodiscophyceae</taxon>
        <taxon>Chaetocerotophycidae</taxon>
        <taxon>Chaetocerotales</taxon>
        <taxon>Chaetocerotaceae</taxon>
        <taxon>Chaetoceros</taxon>
    </lineage>
</organism>
<dbReference type="PANTHER" id="PTHR43081">
    <property type="entry name" value="ADENYLATE CYCLASE, TERMINAL-DIFFERENTIATION SPECIFIC-RELATED"/>
    <property type="match status" value="1"/>
</dbReference>
<dbReference type="SMART" id="SM00044">
    <property type="entry name" value="CYCc"/>
    <property type="match status" value="1"/>
</dbReference>
<dbReference type="Pfam" id="PF00211">
    <property type="entry name" value="Guanylate_cyc"/>
    <property type="match status" value="1"/>
</dbReference>
<dbReference type="EMBL" id="BLLK01000069">
    <property type="protein sequence ID" value="GFH59905.1"/>
    <property type="molecule type" value="Genomic_DNA"/>
</dbReference>
<feature type="compositionally biased region" description="Basic and acidic residues" evidence="1">
    <location>
        <begin position="1"/>
        <end position="10"/>
    </location>
</feature>
<proteinExistence type="predicted"/>